<name>A0A4P6EJY4_9MICO</name>
<dbReference type="NCBIfam" id="NF006767">
    <property type="entry name" value="PRK09289.1"/>
    <property type="match status" value="1"/>
</dbReference>
<dbReference type="PROSITE" id="PS51177">
    <property type="entry name" value="LUMAZINE_BIND"/>
    <property type="match status" value="2"/>
</dbReference>
<evidence type="ECO:0000259" key="12">
    <source>
        <dbReference type="PROSITE" id="PS51177"/>
    </source>
</evidence>
<keyword evidence="14" id="KW-1185">Reference proteome</keyword>
<sequence>MFTGIIEEIGHVIAVDHPDARDVVLTIDAPTITTDTRHGASIAVNGVCLTVVTHGHGTFTADVMPQTLRLTTLGTLTPGTPVNLERAVAATGRLDGHIVQGHVDGVATLTTRTPGPRWDELSFDLPAHLHRYVAPQGSIALAGVSLTVTHVTDTGFGIALIPSTLAATTLGTLQPGDRVNVEVDVLAKYVERMLTLREHTEGDPR</sequence>
<dbReference type="FunFam" id="2.40.30.20:FF:000004">
    <property type="entry name" value="Riboflavin synthase, alpha subunit"/>
    <property type="match status" value="1"/>
</dbReference>
<dbReference type="InterPro" id="IPR023366">
    <property type="entry name" value="ATP_synth_asu-like_sf"/>
</dbReference>
<dbReference type="PIRSF" id="PIRSF000498">
    <property type="entry name" value="Riboflavin_syn_A"/>
    <property type="match status" value="1"/>
</dbReference>
<evidence type="ECO:0000256" key="6">
    <source>
        <dbReference type="ARBA" id="ARBA00013950"/>
    </source>
</evidence>
<feature type="repeat" description="Lumazine-binding" evidence="11">
    <location>
        <begin position="98"/>
        <end position="194"/>
    </location>
</feature>
<comment type="function">
    <text evidence="2">Catalyzes the dismutation of two molecules of 6,7-dimethyl-8-ribityllumazine, resulting in the formation of riboflavin and 5-amino-6-(D-ribitylamino)uracil.</text>
</comment>
<gene>
    <name evidence="13" type="ORF">ET495_04825</name>
</gene>
<organism evidence="13 14">
    <name type="scientific">Xylanimonas allomyrinae</name>
    <dbReference type="NCBI Taxonomy" id="2509459"/>
    <lineage>
        <taxon>Bacteria</taxon>
        <taxon>Bacillati</taxon>
        <taxon>Actinomycetota</taxon>
        <taxon>Actinomycetes</taxon>
        <taxon>Micrococcales</taxon>
        <taxon>Promicromonosporaceae</taxon>
        <taxon>Xylanimonas</taxon>
    </lineage>
</organism>
<keyword evidence="7" id="KW-0686">Riboflavin biosynthesis</keyword>
<evidence type="ECO:0000313" key="13">
    <source>
        <dbReference type="EMBL" id="QAY62695.1"/>
    </source>
</evidence>
<evidence type="ECO:0000256" key="4">
    <source>
        <dbReference type="ARBA" id="ARBA00011233"/>
    </source>
</evidence>
<feature type="repeat" description="Lumazine-binding" evidence="11">
    <location>
        <begin position="1"/>
        <end position="97"/>
    </location>
</feature>
<dbReference type="CDD" id="cd00402">
    <property type="entry name" value="Riboflavin_synthase_like"/>
    <property type="match status" value="1"/>
</dbReference>
<evidence type="ECO:0000256" key="1">
    <source>
        <dbReference type="ARBA" id="ARBA00000968"/>
    </source>
</evidence>
<evidence type="ECO:0000313" key="14">
    <source>
        <dbReference type="Proteomes" id="UP000291758"/>
    </source>
</evidence>
<keyword evidence="8 13" id="KW-0808">Transferase</keyword>
<dbReference type="KEGG" id="xyl:ET495_04825"/>
<evidence type="ECO:0000256" key="7">
    <source>
        <dbReference type="ARBA" id="ARBA00022619"/>
    </source>
</evidence>
<dbReference type="InterPro" id="IPR001783">
    <property type="entry name" value="Lumazine-bd"/>
</dbReference>
<dbReference type="InterPro" id="IPR026017">
    <property type="entry name" value="Lumazine-bd_dom"/>
</dbReference>
<dbReference type="EMBL" id="CP035495">
    <property type="protein sequence ID" value="QAY62695.1"/>
    <property type="molecule type" value="Genomic_DNA"/>
</dbReference>
<dbReference type="PANTHER" id="PTHR21098:SF12">
    <property type="entry name" value="RIBOFLAVIN SYNTHASE"/>
    <property type="match status" value="1"/>
</dbReference>
<keyword evidence="9" id="KW-0677">Repeat</keyword>
<dbReference type="FunFam" id="2.40.30.20:FF:000003">
    <property type="entry name" value="Riboflavin synthase, alpha subunit"/>
    <property type="match status" value="1"/>
</dbReference>
<evidence type="ECO:0000256" key="3">
    <source>
        <dbReference type="ARBA" id="ARBA00004887"/>
    </source>
</evidence>
<feature type="domain" description="Lumazine-binding" evidence="12">
    <location>
        <begin position="1"/>
        <end position="97"/>
    </location>
</feature>
<evidence type="ECO:0000256" key="9">
    <source>
        <dbReference type="ARBA" id="ARBA00022737"/>
    </source>
</evidence>
<dbReference type="OrthoDB" id="9788537at2"/>
<protein>
    <recommendedName>
        <fullName evidence="6 10">Riboflavin synthase</fullName>
        <ecNumber evidence="5 10">2.5.1.9</ecNumber>
    </recommendedName>
</protein>
<dbReference type="AlphaFoldDB" id="A0A4P6EJY4"/>
<comment type="subunit">
    <text evidence="4">Homotrimer.</text>
</comment>
<dbReference type="SUPFAM" id="SSF63380">
    <property type="entry name" value="Riboflavin synthase domain-like"/>
    <property type="match status" value="2"/>
</dbReference>
<dbReference type="GO" id="GO:0009231">
    <property type="term" value="P:riboflavin biosynthetic process"/>
    <property type="evidence" value="ECO:0007669"/>
    <property type="project" value="UniProtKB-KW"/>
</dbReference>
<evidence type="ECO:0000256" key="2">
    <source>
        <dbReference type="ARBA" id="ARBA00002803"/>
    </source>
</evidence>
<dbReference type="InterPro" id="IPR017938">
    <property type="entry name" value="Riboflavin_synthase-like_b-brl"/>
</dbReference>
<accession>A0A4P6EJY4</accession>
<dbReference type="NCBIfam" id="TIGR00187">
    <property type="entry name" value="ribE"/>
    <property type="match status" value="1"/>
</dbReference>
<dbReference type="RefSeq" id="WP_129203073.1">
    <property type="nucleotide sequence ID" value="NZ_CP035495.1"/>
</dbReference>
<dbReference type="GO" id="GO:0004746">
    <property type="term" value="F:riboflavin synthase activity"/>
    <property type="evidence" value="ECO:0007669"/>
    <property type="project" value="UniProtKB-UniRule"/>
</dbReference>
<dbReference type="EC" id="2.5.1.9" evidence="5 10"/>
<dbReference type="PANTHER" id="PTHR21098">
    <property type="entry name" value="RIBOFLAVIN SYNTHASE ALPHA CHAIN"/>
    <property type="match status" value="1"/>
</dbReference>
<feature type="domain" description="Lumazine-binding" evidence="12">
    <location>
        <begin position="98"/>
        <end position="194"/>
    </location>
</feature>
<proteinExistence type="predicted"/>
<dbReference type="Proteomes" id="UP000291758">
    <property type="component" value="Chromosome"/>
</dbReference>
<dbReference type="Pfam" id="PF00677">
    <property type="entry name" value="Lum_binding"/>
    <property type="match status" value="2"/>
</dbReference>
<dbReference type="Gene3D" id="2.40.30.20">
    <property type="match status" value="2"/>
</dbReference>
<reference evidence="13 14" key="1">
    <citation type="submission" date="2019-01" db="EMBL/GenBank/DDBJ databases">
        <title>Genome sequencing of strain 2JSPR-7.</title>
        <authorList>
            <person name="Heo J."/>
            <person name="Kim S.-J."/>
            <person name="Kim J.-S."/>
            <person name="Hong S.-B."/>
            <person name="Kwon S.-W."/>
        </authorList>
    </citation>
    <scope>NUCLEOTIDE SEQUENCE [LARGE SCALE GENOMIC DNA]</scope>
    <source>
        <strain evidence="13 14">2JSPR-7</strain>
    </source>
</reference>
<evidence type="ECO:0000256" key="5">
    <source>
        <dbReference type="ARBA" id="ARBA00012827"/>
    </source>
</evidence>
<evidence type="ECO:0000256" key="11">
    <source>
        <dbReference type="PROSITE-ProRule" id="PRU00524"/>
    </source>
</evidence>
<evidence type="ECO:0000256" key="8">
    <source>
        <dbReference type="ARBA" id="ARBA00022679"/>
    </source>
</evidence>
<comment type="catalytic activity">
    <reaction evidence="1">
        <text>2 6,7-dimethyl-8-(1-D-ribityl)lumazine + H(+) = 5-amino-6-(D-ribitylamino)uracil + riboflavin</text>
        <dbReference type="Rhea" id="RHEA:20772"/>
        <dbReference type="ChEBI" id="CHEBI:15378"/>
        <dbReference type="ChEBI" id="CHEBI:15934"/>
        <dbReference type="ChEBI" id="CHEBI:57986"/>
        <dbReference type="ChEBI" id="CHEBI:58201"/>
        <dbReference type="EC" id="2.5.1.9"/>
    </reaction>
</comment>
<comment type="pathway">
    <text evidence="3">Cofactor biosynthesis; riboflavin biosynthesis; riboflavin from 2-hydroxy-3-oxobutyl phosphate and 5-amino-6-(D-ribitylamino)uracil: step 2/2.</text>
</comment>
<evidence type="ECO:0000256" key="10">
    <source>
        <dbReference type="NCBIfam" id="TIGR00187"/>
    </source>
</evidence>